<sequence>MVYAYYSIVIDLIFGFHWNNENITINQMILLLSLAS</sequence>
<name>A0A0K2V1K2_LEPSM</name>
<dbReference type="AlphaFoldDB" id="A0A0K2V1K2"/>
<proteinExistence type="predicted"/>
<evidence type="ECO:0000313" key="1">
    <source>
        <dbReference type="EMBL" id="CDW43846.1"/>
    </source>
</evidence>
<protein>
    <submittedName>
        <fullName evidence="1">Uncharacterized protein</fullName>
    </submittedName>
</protein>
<organism evidence="1">
    <name type="scientific">Lepeophtheirus salmonis</name>
    <name type="common">Salmon louse</name>
    <name type="synonym">Caligus salmonis</name>
    <dbReference type="NCBI Taxonomy" id="72036"/>
    <lineage>
        <taxon>Eukaryota</taxon>
        <taxon>Metazoa</taxon>
        <taxon>Ecdysozoa</taxon>
        <taxon>Arthropoda</taxon>
        <taxon>Crustacea</taxon>
        <taxon>Multicrustacea</taxon>
        <taxon>Hexanauplia</taxon>
        <taxon>Copepoda</taxon>
        <taxon>Siphonostomatoida</taxon>
        <taxon>Caligidae</taxon>
        <taxon>Lepeophtheirus</taxon>
    </lineage>
</organism>
<dbReference type="EMBL" id="HACA01026485">
    <property type="protein sequence ID" value="CDW43846.1"/>
    <property type="molecule type" value="Transcribed_RNA"/>
</dbReference>
<accession>A0A0K2V1K2</accession>
<reference evidence="1" key="1">
    <citation type="submission" date="2014-05" db="EMBL/GenBank/DDBJ databases">
        <authorList>
            <person name="Chronopoulou M."/>
        </authorList>
    </citation>
    <scope>NUCLEOTIDE SEQUENCE</scope>
    <source>
        <tissue evidence="1">Whole organism</tissue>
    </source>
</reference>